<gene>
    <name evidence="1" type="ORF">D9613_003557</name>
</gene>
<dbReference type="AlphaFoldDB" id="A0A8H4QQ36"/>
<name>A0A8H4QQ36_9AGAR</name>
<evidence type="ECO:0000313" key="2">
    <source>
        <dbReference type="Proteomes" id="UP000521872"/>
    </source>
</evidence>
<keyword evidence="2" id="KW-1185">Reference proteome</keyword>
<sequence>MICCRTRPLEFASFADSECSLNGMQDDDARSRALPTKRIIAEHGNTLSTSHVLVHSLSQMSRCTTMGTACPRTSRPQAKRWDWDKLPILFILEVVPTANSRGRRQALCCSNRYRDEDKDLLLMSEVDGL</sequence>
<evidence type="ECO:0000313" key="1">
    <source>
        <dbReference type="EMBL" id="KAF4614883.1"/>
    </source>
</evidence>
<protein>
    <submittedName>
        <fullName evidence="1">Uncharacterized protein</fullName>
    </submittedName>
</protein>
<organism evidence="1 2">
    <name type="scientific">Agrocybe pediades</name>
    <dbReference type="NCBI Taxonomy" id="84607"/>
    <lineage>
        <taxon>Eukaryota</taxon>
        <taxon>Fungi</taxon>
        <taxon>Dikarya</taxon>
        <taxon>Basidiomycota</taxon>
        <taxon>Agaricomycotina</taxon>
        <taxon>Agaricomycetes</taxon>
        <taxon>Agaricomycetidae</taxon>
        <taxon>Agaricales</taxon>
        <taxon>Agaricineae</taxon>
        <taxon>Strophariaceae</taxon>
        <taxon>Agrocybe</taxon>
    </lineage>
</organism>
<comment type="caution">
    <text evidence="1">The sequence shown here is derived from an EMBL/GenBank/DDBJ whole genome shotgun (WGS) entry which is preliminary data.</text>
</comment>
<dbReference type="Proteomes" id="UP000521872">
    <property type="component" value="Unassembled WGS sequence"/>
</dbReference>
<accession>A0A8H4QQ36</accession>
<dbReference type="EMBL" id="JAACJL010000044">
    <property type="protein sequence ID" value="KAF4614883.1"/>
    <property type="molecule type" value="Genomic_DNA"/>
</dbReference>
<reference evidence="1 2" key="1">
    <citation type="submission" date="2019-12" db="EMBL/GenBank/DDBJ databases">
        <authorList>
            <person name="Floudas D."/>
            <person name="Bentzer J."/>
            <person name="Ahren D."/>
            <person name="Johansson T."/>
            <person name="Persson P."/>
            <person name="Tunlid A."/>
        </authorList>
    </citation>
    <scope>NUCLEOTIDE SEQUENCE [LARGE SCALE GENOMIC DNA]</scope>
    <source>
        <strain evidence="1 2">CBS 102.39</strain>
    </source>
</reference>
<proteinExistence type="predicted"/>